<dbReference type="Pfam" id="PF00046">
    <property type="entry name" value="Homeodomain"/>
    <property type="match status" value="1"/>
</dbReference>
<dbReference type="AlphaFoldDB" id="A0A3P9IGL5"/>
<reference evidence="16 17" key="2">
    <citation type="submission" date="2017-04" db="EMBL/GenBank/DDBJ databases">
        <title>CpG methylation of centromeres and impact of large insertions on vertebrate speciation.</title>
        <authorList>
            <person name="Ichikawa K."/>
            <person name="Yoshimura J."/>
            <person name="Morishita S."/>
        </authorList>
    </citation>
    <scope>NUCLEOTIDE SEQUENCE</scope>
    <source>
        <strain evidence="16 17">HSOK</strain>
    </source>
</reference>
<dbReference type="PROSITE" id="PS00478">
    <property type="entry name" value="LIM_DOMAIN_1"/>
    <property type="match status" value="1"/>
</dbReference>
<evidence type="ECO:0000256" key="10">
    <source>
        <dbReference type="PROSITE-ProRule" id="PRU00108"/>
    </source>
</evidence>
<sequence>NSGHLDLAVESQENSFLPLKVSFDPLIPKVFLNTFSVSIRDPMVCAGCGELVCDRFFLLAAGRVWHGACLRCSLCHCELQTHASLYWRDGNIYCQQDYCRIFGGGQCARCFQPIPPSALVMRSGDLTFHPQCFSCQVGPNLHFCLFTGANLYCESHYQDDGGSVNLGPLGGEGEGTSLASFFHVTLSDPGQNHVSGEGEDSVSSPEPRLDDKAGGGRSRRRSKRIRTCFRREQLRALESYFAQKHNPDGKDWTCLAHKTGLPKRVLQVNMQLYIQQKWQKSRGRSLFVCLKGK</sequence>
<evidence type="ECO:0000313" key="17">
    <source>
        <dbReference type="Proteomes" id="UP000265200"/>
    </source>
</evidence>
<dbReference type="CDD" id="cd00086">
    <property type="entry name" value="homeodomain"/>
    <property type="match status" value="1"/>
</dbReference>
<proteinExistence type="predicted"/>
<dbReference type="PROSITE" id="PS50023">
    <property type="entry name" value="LIM_DOMAIN_2"/>
    <property type="match status" value="2"/>
</dbReference>
<evidence type="ECO:0000256" key="3">
    <source>
        <dbReference type="ARBA" id="ARBA00022737"/>
    </source>
</evidence>
<feature type="domain" description="LIM zinc-binding" evidence="14">
    <location>
        <begin position="105"/>
        <end position="163"/>
    </location>
</feature>
<dbReference type="SMART" id="SM00389">
    <property type="entry name" value="HOX"/>
    <property type="match status" value="1"/>
</dbReference>
<evidence type="ECO:0000256" key="6">
    <source>
        <dbReference type="ARBA" id="ARBA00023125"/>
    </source>
</evidence>
<dbReference type="GO" id="GO:0003677">
    <property type="term" value="F:DNA binding"/>
    <property type="evidence" value="ECO:0007669"/>
    <property type="project" value="UniProtKB-UniRule"/>
</dbReference>
<dbReference type="PROSITE" id="PS50071">
    <property type="entry name" value="HOMEOBOX_2"/>
    <property type="match status" value="1"/>
</dbReference>
<keyword evidence="3" id="KW-0677">Repeat</keyword>
<evidence type="ECO:0000256" key="13">
    <source>
        <dbReference type="SAM" id="MobiDB-lite"/>
    </source>
</evidence>
<dbReference type="PANTHER" id="PTHR24208">
    <property type="entry name" value="LIM/HOMEOBOX PROTEIN LHX"/>
    <property type="match status" value="1"/>
</dbReference>
<dbReference type="InterPro" id="IPR001356">
    <property type="entry name" value="HD"/>
</dbReference>
<reference evidence="16" key="4">
    <citation type="submission" date="2025-09" db="UniProtKB">
        <authorList>
            <consortium name="Ensembl"/>
        </authorList>
    </citation>
    <scope>IDENTIFICATION</scope>
    <source>
        <strain evidence="16">HSOK</strain>
    </source>
</reference>
<accession>A0A3P9IGL5</accession>
<keyword evidence="2 11" id="KW-0479">Metal-binding</keyword>
<dbReference type="PANTHER" id="PTHR24208:SF95">
    <property type="entry name" value="LIM_HOMEOBOX PROTEIN LHX9"/>
    <property type="match status" value="1"/>
</dbReference>
<organism evidence="16 17">
    <name type="scientific">Oryzias latipes</name>
    <name type="common">Japanese rice fish</name>
    <name type="synonym">Japanese killifish</name>
    <dbReference type="NCBI Taxonomy" id="8090"/>
    <lineage>
        <taxon>Eukaryota</taxon>
        <taxon>Metazoa</taxon>
        <taxon>Chordata</taxon>
        <taxon>Craniata</taxon>
        <taxon>Vertebrata</taxon>
        <taxon>Euteleostomi</taxon>
        <taxon>Actinopterygii</taxon>
        <taxon>Neopterygii</taxon>
        <taxon>Teleostei</taxon>
        <taxon>Neoteleostei</taxon>
        <taxon>Acanthomorphata</taxon>
        <taxon>Ovalentaria</taxon>
        <taxon>Atherinomorphae</taxon>
        <taxon>Beloniformes</taxon>
        <taxon>Adrianichthyidae</taxon>
        <taxon>Oryziinae</taxon>
        <taxon>Oryzias</taxon>
    </lineage>
</organism>
<keyword evidence="4 11" id="KW-0862">Zinc</keyword>
<feature type="region of interest" description="Disordered" evidence="13">
    <location>
        <begin position="188"/>
        <end position="223"/>
    </location>
</feature>
<feature type="domain" description="Homeobox" evidence="15">
    <location>
        <begin position="220"/>
        <end position="284"/>
    </location>
</feature>
<evidence type="ECO:0000256" key="1">
    <source>
        <dbReference type="ARBA" id="ARBA00004123"/>
    </source>
</evidence>
<evidence type="ECO:0000256" key="12">
    <source>
        <dbReference type="RuleBase" id="RU000682"/>
    </source>
</evidence>
<evidence type="ECO:0000259" key="15">
    <source>
        <dbReference type="PROSITE" id="PS50071"/>
    </source>
</evidence>
<dbReference type="GO" id="GO:0005634">
    <property type="term" value="C:nucleus"/>
    <property type="evidence" value="ECO:0007669"/>
    <property type="project" value="UniProtKB-SubCell"/>
</dbReference>
<protein>
    <recommendedName>
        <fullName evidence="9">LIM/homeobox protein Lhx9</fullName>
    </recommendedName>
</protein>
<evidence type="ECO:0000256" key="11">
    <source>
        <dbReference type="PROSITE-ProRule" id="PRU00125"/>
    </source>
</evidence>
<dbReference type="Ensembl" id="ENSORLT00015027814.1">
    <property type="protein sequence ID" value="ENSORLP00015018980.1"/>
    <property type="gene ID" value="ENSORLG00015020074.1"/>
</dbReference>
<keyword evidence="5 11" id="KW-0440">LIM domain</keyword>
<feature type="domain" description="LIM zinc-binding" evidence="14">
    <location>
        <begin position="43"/>
        <end position="104"/>
    </location>
</feature>
<evidence type="ECO:0000313" key="16">
    <source>
        <dbReference type="Ensembl" id="ENSORLP00015018980.1"/>
    </source>
</evidence>
<feature type="DNA-binding region" description="Homeobox" evidence="10">
    <location>
        <begin position="222"/>
        <end position="285"/>
    </location>
</feature>
<evidence type="ECO:0000256" key="4">
    <source>
        <dbReference type="ARBA" id="ARBA00022833"/>
    </source>
</evidence>
<dbReference type="SUPFAM" id="SSF46689">
    <property type="entry name" value="Homeodomain-like"/>
    <property type="match status" value="1"/>
</dbReference>
<comment type="subcellular location">
    <subcellularLocation>
        <location evidence="1 10 12">Nucleus</location>
    </subcellularLocation>
</comment>
<dbReference type="SMART" id="SM00132">
    <property type="entry name" value="LIM"/>
    <property type="match status" value="2"/>
</dbReference>
<evidence type="ECO:0000256" key="9">
    <source>
        <dbReference type="ARBA" id="ARBA00040534"/>
    </source>
</evidence>
<name>A0A3P9IGL5_ORYLA</name>
<dbReference type="Proteomes" id="UP000265200">
    <property type="component" value="Chromosome 11"/>
</dbReference>
<keyword evidence="6 10" id="KW-0238">DNA-binding</keyword>
<dbReference type="InterPro" id="IPR001781">
    <property type="entry name" value="Znf_LIM"/>
</dbReference>
<evidence type="ECO:0000256" key="2">
    <source>
        <dbReference type="ARBA" id="ARBA00022723"/>
    </source>
</evidence>
<evidence type="ECO:0000256" key="8">
    <source>
        <dbReference type="ARBA" id="ARBA00023242"/>
    </source>
</evidence>
<keyword evidence="8 10" id="KW-0539">Nucleus</keyword>
<evidence type="ECO:0000256" key="5">
    <source>
        <dbReference type="ARBA" id="ARBA00023038"/>
    </source>
</evidence>
<evidence type="ECO:0000256" key="7">
    <source>
        <dbReference type="ARBA" id="ARBA00023155"/>
    </source>
</evidence>
<reference evidence="16" key="3">
    <citation type="submission" date="2025-08" db="UniProtKB">
        <authorList>
            <consortium name="Ensembl"/>
        </authorList>
    </citation>
    <scope>IDENTIFICATION</scope>
    <source>
        <strain evidence="16">HSOK</strain>
    </source>
</reference>
<dbReference type="Gene3D" id="2.10.110.10">
    <property type="entry name" value="Cysteine Rich Protein"/>
    <property type="match status" value="2"/>
</dbReference>
<evidence type="ECO:0000259" key="14">
    <source>
        <dbReference type="PROSITE" id="PS50023"/>
    </source>
</evidence>
<dbReference type="Pfam" id="PF00412">
    <property type="entry name" value="LIM"/>
    <property type="match status" value="2"/>
</dbReference>
<dbReference type="GO" id="GO:0046872">
    <property type="term" value="F:metal ion binding"/>
    <property type="evidence" value="ECO:0007669"/>
    <property type="project" value="UniProtKB-KW"/>
</dbReference>
<reference key="1">
    <citation type="journal article" date="2007" name="Nature">
        <title>The medaka draft genome and insights into vertebrate genome evolution.</title>
        <authorList>
            <person name="Kasahara M."/>
            <person name="Naruse K."/>
            <person name="Sasaki S."/>
            <person name="Nakatani Y."/>
            <person name="Qu W."/>
            <person name="Ahsan B."/>
            <person name="Yamada T."/>
            <person name="Nagayasu Y."/>
            <person name="Doi K."/>
            <person name="Kasai Y."/>
            <person name="Jindo T."/>
            <person name="Kobayashi D."/>
            <person name="Shimada A."/>
            <person name="Toyoda A."/>
            <person name="Kuroki Y."/>
            <person name="Fujiyama A."/>
            <person name="Sasaki T."/>
            <person name="Shimizu A."/>
            <person name="Asakawa S."/>
            <person name="Shimizu N."/>
            <person name="Hashimoto S."/>
            <person name="Yang J."/>
            <person name="Lee Y."/>
            <person name="Matsushima K."/>
            <person name="Sugano S."/>
            <person name="Sakaizumi M."/>
            <person name="Narita T."/>
            <person name="Ohishi K."/>
            <person name="Haga S."/>
            <person name="Ohta F."/>
            <person name="Nomoto H."/>
            <person name="Nogata K."/>
            <person name="Morishita T."/>
            <person name="Endo T."/>
            <person name="Shin-I T."/>
            <person name="Takeda H."/>
            <person name="Morishita S."/>
            <person name="Kohara Y."/>
        </authorList>
    </citation>
    <scope>NUCLEOTIDE SEQUENCE [LARGE SCALE GENOMIC DNA]</scope>
    <source>
        <strain>Hd-rR</strain>
    </source>
</reference>
<dbReference type="InterPro" id="IPR050453">
    <property type="entry name" value="LIM_Homeobox_TF"/>
</dbReference>
<dbReference type="InterPro" id="IPR009057">
    <property type="entry name" value="Homeodomain-like_sf"/>
</dbReference>
<dbReference type="Gene3D" id="1.10.10.60">
    <property type="entry name" value="Homeodomain-like"/>
    <property type="match status" value="1"/>
</dbReference>
<keyword evidence="7 10" id="KW-0371">Homeobox</keyword>
<dbReference type="SUPFAM" id="SSF57716">
    <property type="entry name" value="Glucocorticoid receptor-like (DNA-binding domain)"/>
    <property type="match status" value="2"/>
</dbReference>